<organism evidence="1 2">
    <name type="scientific">Araneus ventricosus</name>
    <name type="common">Orbweaver spider</name>
    <name type="synonym">Epeira ventricosa</name>
    <dbReference type="NCBI Taxonomy" id="182803"/>
    <lineage>
        <taxon>Eukaryota</taxon>
        <taxon>Metazoa</taxon>
        <taxon>Ecdysozoa</taxon>
        <taxon>Arthropoda</taxon>
        <taxon>Chelicerata</taxon>
        <taxon>Arachnida</taxon>
        <taxon>Araneae</taxon>
        <taxon>Araneomorphae</taxon>
        <taxon>Entelegynae</taxon>
        <taxon>Araneoidea</taxon>
        <taxon>Araneidae</taxon>
        <taxon>Araneus</taxon>
    </lineage>
</organism>
<evidence type="ECO:0000313" key="2">
    <source>
        <dbReference type="Proteomes" id="UP000499080"/>
    </source>
</evidence>
<sequence>MIGRSFCCDGSNDREGKIDYHRFVPDGSKCGDKRKKGVSMLARDQMTREKTKDSAANHCLIHSRRSRATESRSSFSLQGAVLAQIRQTPVSYPNFLSKWTELNHS</sequence>
<proteinExistence type="predicted"/>
<protein>
    <submittedName>
        <fullName evidence="1">Uncharacterized protein</fullName>
    </submittedName>
</protein>
<accession>A0A4Y2M916</accession>
<dbReference type="EMBL" id="BGPR01007010">
    <property type="protein sequence ID" value="GBN23571.1"/>
    <property type="molecule type" value="Genomic_DNA"/>
</dbReference>
<gene>
    <name evidence="1" type="ORF">AVEN_46833_1</name>
</gene>
<reference evidence="1 2" key="1">
    <citation type="journal article" date="2019" name="Sci. Rep.">
        <title>Orb-weaving spider Araneus ventricosus genome elucidates the spidroin gene catalogue.</title>
        <authorList>
            <person name="Kono N."/>
            <person name="Nakamura H."/>
            <person name="Ohtoshi R."/>
            <person name="Moran D.A.P."/>
            <person name="Shinohara A."/>
            <person name="Yoshida Y."/>
            <person name="Fujiwara M."/>
            <person name="Mori M."/>
            <person name="Tomita M."/>
            <person name="Arakawa K."/>
        </authorList>
    </citation>
    <scope>NUCLEOTIDE SEQUENCE [LARGE SCALE GENOMIC DNA]</scope>
</reference>
<comment type="caution">
    <text evidence="1">The sequence shown here is derived from an EMBL/GenBank/DDBJ whole genome shotgun (WGS) entry which is preliminary data.</text>
</comment>
<dbReference type="AlphaFoldDB" id="A0A4Y2M916"/>
<evidence type="ECO:0000313" key="1">
    <source>
        <dbReference type="EMBL" id="GBN23571.1"/>
    </source>
</evidence>
<dbReference type="Proteomes" id="UP000499080">
    <property type="component" value="Unassembled WGS sequence"/>
</dbReference>
<keyword evidence="2" id="KW-1185">Reference proteome</keyword>
<name>A0A4Y2M916_ARAVE</name>